<organism evidence="1 2">
    <name type="scientific">Corynebacterium testudinoris</name>
    <dbReference type="NCBI Taxonomy" id="136857"/>
    <lineage>
        <taxon>Bacteria</taxon>
        <taxon>Bacillati</taxon>
        <taxon>Actinomycetota</taxon>
        <taxon>Actinomycetes</taxon>
        <taxon>Mycobacteriales</taxon>
        <taxon>Corynebacteriaceae</taxon>
        <taxon>Corynebacterium</taxon>
    </lineage>
</organism>
<accession>A0A0G3H6G6</accession>
<dbReference type="Proteomes" id="UP000035540">
    <property type="component" value="Chromosome"/>
</dbReference>
<evidence type="ECO:0000313" key="2">
    <source>
        <dbReference type="Proteomes" id="UP000035540"/>
    </source>
</evidence>
<reference evidence="1 2" key="1">
    <citation type="journal article" date="2015" name="Genome Announc.">
        <title>Complete Genome Sequence of the Type Strain Corynebacterium testudinoris DSM 44614, Recovered from Necrotic Lesions in the Mouth of a Tortoise.</title>
        <authorList>
            <person name="Ruckert C."/>
            <person name="Kriete M."/>
            <person name="Jaenicke S."/>
            <person name="Winkler A."/>
            <person name="Tauch A."/>
        </authorList>
    </citation>
    <scope>NUCLEOTIDE SEQUENCE [LARGE SCALE GENOMIC DNA]</scope>
    <source>
        <strain evidence="1 2">DSM 44614</strain>
    </source>
</reference>
<dbReference type="PATRIC" id="fig|136857.5.peg.882"/>
<evidence type="ECO:0000313" key="1">
    <source>
        <dbReference type="EMBL" id="AKK08340.1"/>
    </source>
</evidence>
<evidence type="ECO:0008006" key="3">
    <source>
        <dbReference type="Google" id="ProtNLM"/>
    </source>
</evidence>
<dbReference type="AlphaFoldDB" id="A0A0G3H6G6"/>
<reference evidence="2" key="2">
    <citation type="submission" date="2015-05" db="EMBL/GenBank/DDBJ databases">
        <title>Complete genome sequence of Corynebacterium testudinoris DSM 44614, recovered from necrotic lesions in the mouth of a tortoise.</title>
        <authorList>
            <person name="Ruckert C."/>
            <person name="Albersmeier A."/>
            <person name="Winkler A."/>
            <person name="Tauch A."/>
        </authorList>
    </citation>
    <scope>NUCLEOTIDE SEQUENCE [LARGE SCALE GENOMIC DNA]</scope>
    <source>
        <strain evidence="2">DSM 44614</strain>
    </source>
</reference>
<name>A0A0G3H6G6_9CORY</name>
<proteinExistence type="predicted"/>
<dbReference type="EMBL" id="CP011545">
    <property type="protein sequence ID" value="AKK08340.1"/>
    <property type="molecule type" value="Genomic_DNA"/>
</dbReference>
<protein>
    <recommendedName>
        <fullName evidence="3">Transcriptional regulator, TetR family</fullName>
    </recommendedName>
</protein>
<dbReference type="InterPro" id="IPR009057">
    <property type="entry name" value="Homeodomain-like_sf"/>
</dbReference>
<sequence length="168" mass="18419">MLAGRVGVSANAIYTYFPSLDAVLHELADQRLGRLRAANLLADPCPRCGLRELENRARDLFTTPGTRALMRYQPVLGKESFRLSETVMELCEGATLPARDCHDLIMGWFYGSAMLVDEGWTSGTDTLRGSGEWALDYPLVIGRSDANPEAQFDAILRGIGIECHPTGS</sequence>
<dbReference type="Gene3D" id="1.10.357.10">
    <property type="entry name" value="Tetracycline Repressor, domain 2"/>
    <property type="match status" value="1"/>
</dbReference>
<keyword evidence="2" id="KW-1185">Reference proteome</keyword>
<dbReference type="KEGG" id="cted:CTEST_04465"/>
<dbReference type="STRING" id="136857.CTEST_04465"/>
<dbReference type="SUPFAM" id="SSF46689">
    <property type="entry name" value="Homeodomain-like"/>
    <property type="match status" value="1"/>
</dbReference>
<gene>
    <name evidence="1" type="ORF">CTEST_04465</name>
</gene>